<name>A0AAW2ZM72_9EUKA</name>
<keyword evidence="1" id="KW-0472">Membrane</keyword>
<evidence type="ECO:0000256" key="1">
    <source>
        <dbReference type="SAM" id="Phobius"/>
    </source>
</evidence>
<keyword evidence="3" id="KW-1185">Reference proteome</keyword>
<gene>
    <name evidence="2" type="ORF">AKO1_003219</name>
</gene>
<proteinExistence type="predicted"/>
<protein>
    <submittedName>
        <fullName evidence="2">Uncharacterized protein</fullName>
    </submittedName>
</protein>
<keyword evidence="1" id="KW-1133">Transmembrane helix</keyword>
<feature type="transmembrane region" description="Helical" evidence="1">
    <location>
        <begin position="28"/>
        <end position="50"/>
    </location>
</feature>
<evidence type="ECO:0000313" key="3">
    <source>
        <dbReference type="Proteomes" id="UP001431209"/>
    </source>
</evidence>
<evidence type="ECO:0000313" key="2">
    <source>
        <dbReference type="EMBL" id="KAL0490392.1"/>
    </source>
</evidence>
<comment type="caution">
    <text evidence="2">The sequence shown here is derived from an EMBL/GenBank/DDBJ whole genome shotgun (WGS) entry which is preliminary data.</text>
</comment>
<reference evidence="2 3" key="1">
    <citation type="submission" date="2024-03" db="EMBL/GenBank/DDBJ databases">
        <title>The Acrasis kona genome and developmental transcriptomes reveal deep origins of eukaryotic multicellular pathways.</title>
        <authorList>
            <person name="Sheikh S."/>
            <person name="Fu C.-J."/>
            <person name="Brown M.W."/>
            <person name="Baldauf S.L."/>
        </authorList>
    </citation>
    <scope>NUCLEOTIDE SEQUENCE [LARGE SCALE GENOMIC DNA]</scope>
    <source>
        <strain evidence="2 3">ATCC MYA-3509</strain>
    </source>
</reference>
<accession>A0AAW2ZM72</accession>
<dbReference type="Proteomes" id="UP001431209">
    <property type="component" value="Unassembled WGS sequence"/>
</dbReference>
<dbReference type="AlphaFoldDB" id="A0AAW2ZM72"/>
<sequence length="131" mass="15613">MESIYRFFELDKDDGTRKNKILRRITNLLVVLSKFVYAYVFIKTFLGFVLPKRTHKVRHSTNHTPTINHINSNPYRREEHRNIQASYDQALQYYEHYVSASGLPTFPEFLVKEEMGLDSLRSTTRQNNRRS</sequence>
<organism evidence="2 3">
    <name type="scientific">Acrasis kona</name>
    <dbReference type="NCBI Taxonomy" id="1008807"/>
    <lineage>
        <taxon>Eukaryota</taxon>
        <taxon>Discoba</taxon>
        <taxon>Heterolobosea</taxon>
        <taxon>Tetramitia</taxon>
        <taxon>Eutetramitia</taxon>
        <taxon>Acrasidae</taxon>
        <taxon>Acrasis</taxon>
    </lineage>
</organism>
<dbReference type="EMBL" id="JAOPGA020001684">
    <property type="protein sequence ID" value="KAL0490392.1"/>
    <property type="molecule type" value="Genomic_DNA"/>
</dbReference>
<keyword evidence="1" id="KW-0812">Transmembrane</keyword>